<evidence type="ECO:0000313" key="5">
    <source>
        <dbReference type="Proteomes" id="UP001432216"/>
    </source>
</evidence>
<dbReference type="RefSeq" id="XP_064719477.1">
    <property type="nucleotide sequence ID" value="XM_064863405.1"/>
</dbReference>
<accession>A0ABZ2AS02</accession>
<dbReference type="InterPro" id="IPR036663">
    <property type="entry name" value="Fumarylacetoacetase_C_sf"/>
</dbReference>
<dbReference type="Proteomes" id="UP001432216">
    <property type="component" value="Chromosome 2"/>
</dbReference>
<dbReference type="EMBL" id="CP143807">
    <property type="protein sequence ID" value="WVO20237.1"/>
    <property type="molecule type" value="Genomic_DNA"/>
</dbReference>
<keyword evidence="2" id="KW-0479">Metal-binding</keyword>
<evidence type="ECO:0000313" key="4">
    <source>
        <dbReference type="EMBL" id="WVO20237.1"/>
    </source>
</evidence>
<feature type="domain" description="Fumarylacetoacetase-like C-terminal" evidence="3">
    <location>
        <begin position="73"/>
        <end position="157"/>
    </location>
</feature>
<proteinExistence type="inferred from homology"/>
<dbReference type="InterPro" id="IPR011234">
    <property type="entry name" value="Fumarylacetoacetase-like_C"/>
</dbReference>
<keyword evidence="5" id="KW-1185">Reference proteome</keyword>
<dbReference type="PANTHER" id="PTHR11820">
    <property type="entry name" value="ACYLPYRUVASE"/>
    <property type="match status" value="1"/>
</dbReference>
<dbReference type="Pfam" id="PF01557">
    <property type="entry name" value="FAA_hydrolase"/>
    <property type="match status" value="1"/>
</dbReference>
<organism evidence="4 5">
    <name type="scientific">Cryptococcus decagattii</name>
    <dbReference type="NCBI Taxonomy" id="1859122"/>
    <lineage>
        <taxon>Eukaryota</taxon>
        <taxon>Fungi</taxon>
        <taxon>Dikarya</taxon>
        <taxon>Basidiomycota</taxon>
        <taxon>Agaricomycotina</taxon>
        <taxon>Tremellomycetes</taxon>
        <taxon>Tremellales</taxon>
        <taxon>Cryptococcaceae</taxon>
        <taxon>Cryptococcus</taxon>
        <taxon>Cryptococcus gattii species complex</taxon>
    </lineage>
</organism>
<evidence type="ECO:0000256" key="2">
    <source>
        <dbReference type="ARBA" id="ARBA00022723"/>
    </source>
</evidence>
<name>A0ABZ2AS02_9TREE</name>
<sequence length="157" mass="18068">MPFFDKLMTRRGSTDSQIKFVSCTLNDIVAYPRLDEQQFVEEWDATNRHLLHGAPMESLDIVEILAPLRGRDVICVGKNYREHAEEFHNSGFDHSDHKAQPDFTSIIGTNQEIYHHPKITQTLDYEGELGIISRKAGIQISREHAWDYVWGATIIND</sequence>
<evidence type="ECO:0000259" key="3">
    <source>
        <dbReference type="Pfam" id="PF01557"/>
    </source>
</evidence>
<dbReference type="SUPFAM" id="SSF56529">
    <property type="entry name" value="FAH"/>
    <property type="match status" value="1"/>
</dbReference>
<evidence type="ECO:0000256" key="1">
    <source>
        <dbReference type="ARBA" id="ARBA00010211"/>
    </source>
</evidence>
<dbReference type="Gene3D" id="3.90.850.10">
    <property type="entry name" value="Fumarylacetoacetase-like, C-terminal domain"/>
    <property type="match status" value="1"/>
</dbReference>
<reference evidence="4 5" key="1">
    <citation type="submission" date="2024-01" db="EMBL/GenBank/DDBJ databases">
        <title>Comparative genomics of Cryptococcus and Kwoniella reveals pathogenesis evolution and contrasting modes of karyotype evolution via chromosome fusion or intercentromeric recombination.</title>
        <authorList>
            <person name="Coelho M.A."/>
            <person name="David-Palma M."/>
            <person name="Shea T."/>
            <person name="Bowers K."/>
            <person name="McGinley-Smith S."/>
            <person name="Mohammad A.W."/>
            <person name="Gnirke A."/>
            <person name="Yurkov A.M."/>
            <person name="Nowrousian M."/>
            <person name="Sun S."/>
            <person name="Cuomo C.A."/>
            <person name="Heitman J."/>
        </authorList>
    </citation>
    <scope>NUCLEOTIDE SEQUENCE [LARGE SCALE GENOMIC DNA]</scope>
    <source>
        <strain evidence="4 5">7685027</strain>
    </source>
</reference>
<dbReference type="PANTHER" id="PTHR11820:SF7">
    <property type="entry name" value="ACYLPYRUVASE FAHD1, MITOCHONDRIAL"/>
    <property type="match status" value="1"/>
</dbReference>
<gene>
    <name evidence="4" type="ORF">IAS62_001530</name>
</gene>
<protein>
    <recommendedName>
        <fullName evidence="3">Fumarylacetoacetase-like C-terminal domain-containing protein</fullName>
    </recommendedName>
</protein>
<dbReference type="GeneID" id="89988305"/>
<comment type="similarity">
    <text evidence="1">Belongs to the FAH family.</text>
</comment>